<dbReference type="InterPro" id="IPR045117">
    <property type="entry name" value="ATXN2-like"/>
</dbReference>
<proteinExistence type="predicted"/>
<dbReference type="Pfam" id="PF06741">
    <property type="entry name" value="LsmAD"/>
    <property type="match status" value="1"/>
</dbReference>
<dbReference type="PANTHER" id="PTHR12854">
    <property type="entry name" value="ATAXIN 2-RELATED"/>
    <property type="match status" value="1"/>
</dbReference>
<feature type="region of interest" description="Disordered" evidence="1">
    <location>
        <begin position="249"/>
        <end position="278"/>
    </location>
</feature>
<dbReference type="EMBL" id="KI965399">
    <property type="protein sequence ID" value="EUD71950.1"/>
    <property type="molecule type" value="Genomic_DNA"/>
</dbReference>
<keyword evidence="2" id="KW-0472">Membrane</keyword>
<dbReference type="AlphaFoldDB" id="W7AJI2"/>
<evidence type="ECO:0000256" key="1">
    <source>
        <dbReference type="SAM" id="MobiDB-lite"/>
    </source>
</evidence>
<organism evidence="4 5">
    <name type="scientific">Plasmodium vinckei petteri</name>
    <dbReference type="NCBI Taxonomy" id="138298"/>
    <lineage>
        <taxon>Eukaryota</taxon>
        <taxon>Sar</taxon>
        <taxon>Alveolata</taxon>
        <taxon>Apicomplexa</taxon>
        <taxon>Aconoidasida</taxon>
        <taxon>Haemosporida</taxon>
        <taxon>Plasmodiidae</taxon>
        <taxon>Plasmodium</taxon>
        <taxon>Plasmodium (Vinckeia)</taxon>
    </lineage>
</organism>
<dbReference type="Proteomes" id="UP000030659">
    <property type="component" value="Unassembled WGS sequence"/>
</dbReference>
<dbReference type="InterPro" id="IPR025852">
    <property type="entry name" value="SM_dom_ATX"/>
</dbReference>
<feature type="region of interest" description="Disordered" evidence="1">
    <location>
        <begin position="409"/>
        <end position="445"/>
    </location>
</feature>
<gene>
    <name evidence="4" type="ORF">YYG_02651</name>
</gene>
<name>W7AJI2_PLAVN</name>
<dbReference type="eggNOG" id="KOG2375">
    <property type="taxonomic scope" value="Eukaryota"/>
</dbReference>
<feature type="compositionally biased region" description="Low complexity" evidence="1">
    <location>
        <begin position="260"/>
        <end position="275"/>
    </location>
</feature>
<dbReference type="SMART" id="SM01272">
    <property type="entry name" value="LsmAD"/>
    <property type="match status" value="1"/>
</dbReference>
<accession>W7AJI2</accession>
<dbReference type="Pfam" id="PF14438">
    <property type="entry name" value="SM-ATX"/>
    <property type="match status" value="1"/>
</dbReference>
<feature type="region of interest" description="Disordered" evidence="1">
    <location>
        <begin position="299"/>
        <end position="338"/>
    </location>
</feature>
<evidence type="ECO:0000259" key="3">
    <source>
        <dbReference type="SMART" id="SM01272"/>
    </source>
</evidence>
<feature type="transmembrane region" description="Helical" evidence="2">
    <location>
        <begin position="536"/>
        <end position="554"/>
    </location>
</feature>
<evidence type="ECO:0000313" key="4">
    <source>
        <dbReference type="EMBL" id="EUD71950.1"/>
    </source>
</evidence>
<dbReference type="GO" id="GO:0034063">
    <property type="term" value="P:stress granule assembly"/>
    <property type="evidence" value="ECO:0007669"/>
    <property type="project" value="TreeGrafter"/>
</dbReference>
<feature type="domain" description="LsmAD" evidence="3">
    <location>
        <begin position="178"/>
        <end position="244"/>
    </location>
</feature>
<reference evidence="4 5" key="1">
    <citation type="submission" date="2013-02" db="EMBL/GenBank/DDBJ databases">
        <title>The Genome Sequence of Plasmodium vinckei petteri CR.</title>
        <authorList>
            <consortium name="The Broad Institute Genome Sequencing Platform"/>
            <consortium name="The Broad Institute Genome Sequencing Center for Infectious Disease"/>
            <person name="Neafsey D."/>
            <person name="Cheeseman I."/>
            <person name="Volkman S."/>
            <person name="Adams J."/>
            <person name="Walker B."/>
            <person name="Young S.K."/>
            <person name="Zeng Q."/>
            <person name="Gargeya S."/>
            <person name="Fitzgerald M."/>
            <person name="Haas B."/>
            <person name="Abouelleil A."/>
            <person name="Alvarado L."/>
            <person name="Arachchi H.M."/>
            <person name="Berlin A.M."/>
            <person name="Chapman S.B."/>
            <person name="Dewar J."/>
            <person name="Goldberg J."/>
            <person name="Griggs A."/>
            <person name="Gujja S."/>
            <person name="Hansen M."/>
            <person name="Howarth C."/>
            <person name="Imamovic A."/>
            <person name="Larimer J."/>
            <person name="McCowan C."/>
            <person name="Murphy C."/>
            <person name="Neiman D."/>
            <person name="Pearson M."/>
            <person name="Priest M."/>
            <person name="Roberts A."/>
            <person name="Saif S."/>
            <person name="Shea T."/>
            <person name="Sisk P."/>
            <person name="Sykes S."/>
            <person name="Wortman J."/>
            <person name="Nusbaum C."/>
            <person name="Birren B."/>
        </authorList>
    </citation>
    <scope>NUCLEOTIDE SEQUENCE [LARGE SCALE GENOMIC DNA]</scope>
    <source>
        <strain evidence="4 5">CR</strain>
    </source>
</reference>
<dbReference type="PANTHER" id="PTHR12854:SF7">
    <property type="entry name" value="ATAXIN-2 HOMOLOG"/>
    <property type="match status" value="1"/>
</dbReference>
<sequence>MNKIENNHLQNRHKKINEDRLTYVMTCLFGNEVNVHMKDGNEIKGLFHGYNCNSDNSNSNNREGDISLNYAQVLAKNDKLSGPINKAMIIPENAYTTIIAKNINLELKDPDEVKNVKDNFKIDADISLKKKKPHSANRELKRWVCDDNNIDDPNFAKLKLDDKLNEPWDQFEQNRKLYGVTTTYKEEIYTTNLDINKVPHHVKLQADKIAKELENRGVHLDPEDIDKNNKDIDEEDLFGAVRRNKDKFAKSHKFKKDDNNSNNNNNNNNGSNNNKNKSRFHQFTIKDLKEKLQLVKKENEKKYPINKQKKINFTISSSNEENNSSNKKNKGSSKNPATQNAEFIGINALNLEPALPKLDEKTRPEWIMLKNKTKNRASNKKDKSTEKLEFITAAKEFNEKLANKINLNAKESNTKTNKNFMGSPSRLSNDNQKNLSNTSDKGKYKNAQDMDMSKIQGNGTMINHMNFNPNLNANYIPNGSNMPPYNPYIMNYNNMKNNIPDPNMGYYQNVMPDPQNNKMFQFDDLNMNRNDGITHAYFICIHTCIYIHLFIYFLQQNININMMLNKFQNSMYNPPIKDDADLKSSTKLCTFPVKSIETNKSFDTVLNNALKYSKEEDCQNTPLEFKSTKNLSYKSILGEIPSCSSSNNYQDVKNFSNNMPIQQNISNIVVNLPFIPVVPRAMNTPFIEGGSYFNPYVRGYYPNNCVPINSNNGQFFNMPITNMDTNYSGNKNMNMYPLRNPHLSNNRMHYPGLSYMPYNMNYGVNNNITNTNNNLNMMNNSNAPMHNINMPPYPPDFVVMDPQKYSNPHSPSAPFFPKYQCQIYYVPPVHRMNNA</sequence>
<dbReference type="InterPro" id="IPR009604">
    <property type="entry name" value="LsmAD_domain"/>
</dbReference>
<dbReference type="GO" id="GO:0010494">
    <property type="term" value="C:cytoplasmic stress granule"/>
    <property type="evidence" value="ECO:0007669"/>
    <property type="project" value="TreeGrafter"/>
</dbReference>
<feature type="compositionally biased region" description="Polar residues" evidence="1">
    <location>
        <begin position="409"/>
        <end position="439"/>
    </location>
</feature>
<feature type="compositionally biased region" description="Low complexity" evidence="1">
    <location>
        <begin position="316"/>
        <end position="326"/>
    </location>
</feature>
<evidence type="ECO:0000313" key="5">
    <source>
        <dbReference type="Proteomes" id="UP000030659"/>
    </source>
</evidence>
<evidence type="ECO:0000256" key="2">
    <source>
        <dbReference type="SAM" id="Phobius"/>
    </source>
</evidence>
<keyword evidence="2" id="KW-0812">Transmembrane</keyword>
<dbReference type="GO" id="GO:0003729">
    <property type="term" value="F:mRNA binding"/>
    <property type="evidence" value="ECO:0007669"/>
    <property type="project" value="TreeGrafter"/>
</dbReference>
<keyword evidence="2" id="KW-1133">Transmembrane helix</keyword>
<protein>
    <recommendedName>
        <fullName evidence="3">LsmAD domain-containing protein</fullName>
    </recommendedName>
</protein>